<keyword evidence="2" id="KW-1185">Reference proteome</keyword>
<name>A0ACC2G2C2_DALPE</name>
<dbReference type="Proteomes" id="UP001157502">
    <property type="component" value="Chromosome 18"/>
</dbReference>
<accession>A0ACC2G2C2</accession>
<evidence type="ECO:0000313" key="1">
    <source>
        <dbReference type="EMBL" id="KAJ7997789.1"/>
    </source>
</evidence>
<evidence type="ECO:0000313" key="2">
    <source>
        <dbReference type="Proteomes" id="UP001157502"/>
    </source>
</evidence>
<organism evidence="1 2">
    <name type="scientific">Dallia pectoralis</name>
    <name type="common">Alaska blackfish</name>
    <dbReference type="NCBI Taxonomy" id="75939"/>
    <lineage>
        <taxon>Eukaryota</taxon>
        <taxon>Metazoa</taxon>
        <taxon>Chordata</taxon>
        <taxon>Craniata</taxon>
        <taxon>Vertebrata</taxon>
        <taxon>Euteleostomi</taxon>
        <taxon>Actinopterygii</taxon>
        <taxon>Neopterygii</taxon>
        <taxon>Teleostei</taxon>
        <taxon>Protacanthopterygii</taxon>
        <taxon>Esociformes</taxon>
        <taxon>Umbridae</taxon>
        <taxon>Dallia</taxon>
    </lineage>
</organism>
<dbReference type="EMBL" id="CM055745">
    <property type="protein sequence ID" value="KAJ7997789.1"/>
    <property type="molecule type" value="Genomic_DNA"/>
</dbReference>
<gene>
    <name evidence="1" type="ORF">DPEC_G00215770</name>
</gene>
<sequence length="479" mass="54536">MINGIRFFLSVKPLTPTMLLLLLLLTTAGDGDAQRFAGVKKNDVCSCQVNSSVWAFPAKKFEGVMHLVEKCGESLELLEAQVMLSNEMIPKFQATFDNLTARLEPYLYLNDLGRYTPLHLQHVAQELTKLENDIGSIHQLKPSDQTLQLTKEIGKVRKEVDRMHLSNNFNMKAVKEKLRTLKNGVESCRTIPEPFISKQGVCSQRILSNISTPVSQKISPFGKSYVSGSWGRQTKKAKQNHDDDEEDIEDFYWVQPLISSHRLGNVIRRYKTYDDFMATKNHEDVSVAPSYSHADAIQGSGTVVYGNAVFFNCYMSTDLCRYDLKTKATRRLKIPDLGANNQFPYCYYTCKDWTDVDFAADETGLWVIYTTLANHGNLVLSRLDDQAFNVTQTWTTRLFKKSVTNAFMVCGVLYATRYVDRFREEVFYAFDTATGQDDNTLALPLEKIDSGVASLTYNPIDRQLYMYNEGYLLSYKALF</sequence>
<proteinExistence type="predicted"/>
<comment type="caution">
    <text evidence="1">The sequence shown here is derived from an EMBL/GenBank/DDBJ whole genome shotgun (WGS) entry which is preliminary data.</text>
</comment>
<protein>
    <submittedName>
        <fullName evidence="1">Uncharacterized protein</fullName>
    </submittedName>
</protein>
<reference evidence="1" key="1">
    <citation type="submission" date="2021-05" db="EMBL/GenBank/DDBJ databases">
        <authorList>
            <person name="Pan Q."/>
            <person name="Jouanno E."/>
            <person name="Zahm M."/>
            <person name="Klopp C."/>
            <person name="Cabau C."/>
            <person name="Louis A."/>
            <person name="Berthelot C."/>
            <person name="Parey E."/>
            <person name="Roest Crollius H."/>
            <person name="Montfort J."/>
            <person name="Robinson-Rechavi M."/>
            <person name="Bouchez O."/>
            <person name="Lampietro C."/>
            <person name="Lopez Roques C."/>
            <person name="Donnadieu C."/>
            <person name="Postlethwait J."/>
            <person name="Bobe J."/>
            <person name="Dillon D."/>
            <person name="Chandos A."/>
            <person name="von Hippel F."/>
            <person name="Guiguen Y."/>
        </authorList>
    </citation>
    <scope>NUCLEOTIDE SEQUENCE</scope>
    <source>
        <strain evidence="1">YG-Jan2019</strain>
    </source>
</reference>